<dbReference type="GeneID" id="303485428"/>
<evidence type="ECO:0000256" key="1">
    <source>
        <dbReference type="ARBA" id="ARBA00022452"/>
    </source>
</evidence>
<proteinExistence type="predicted"/>
<dbReference type="EMBL" id="CP020083">
    <property type="protein sequence ID" value="ASR51340.1"/>
    <property type="molecule type" value="Genomic_DNA"/>
</dbReference>
<evidence type="ECO:0000313" key="7">
    <source>
        <dbReference type="EMBL" id="ASR51340.1"/>
    </source>
</evidence>
<evidence type="ECO:0000256" key="3">
    <source>
        <dbReference type="ARBA" id="ARBA00023237"/>
    </source>
</evidence>
<evidence type="ECO:0000256" key="4">
    <source>
        <dbReference type="SAM" id="MobiDB-lite"/>
    </source>
</evidence>
<reference evidence="7 8" key="1">
    <citation type="submission" date="2017-03" db="EMBL/GenBank/DDBJ databases">
        <title>Complete genome sequence of Blastomonas fulva degrading microcsystin LR.</title>
        <authorList>
            <person name="Lee H.-g."/>
            <person name="Jin L."/>
            <person name="oh H.-M."/>
        </authorList>
    </citation>
    <scope>NUCLEOTIDE SEQUENCE [LARGE SCALE GENOMIC DNA]</scope>
    <source>
        <strain evidence="7 8">T2</strain>
    </source>
</reference>
<dbReference type="Gene3D" id="2.40.160.50">
    <property type="entry name" value="membrane protein fhac: a member of the omp85/tpsb transporter family"/>
    <property type="match status" value="1"/>
</dbReference>
<dbReference type="Pfam" id="PF03865">
    <property type="entry name" value="ShlB"/>
    <property type="match status" value="1"/>
</dbReference>
<sequence length="587" mass="63002">MDFQRILTWAGILASSRKAVSHSCTAGALAVALMWPTLAAGQTLPGSVRPPAGTFERENRAADVPLSTPRTPFTIDRPRTDPSAVDDSAKVRVNRFRIIGFDAISEDRLQAPLAPFLGQELTLADIYRAADLLTRVYAEAGYALSFALVPAQDVADGVVVLQVVEGSVDAIEIQLKSGAGLVGQTRLTDMIRRRFTPLIKRGPVMVDELERAILTSGDLGGMDVSVVVRPSETTPGAANLLVVVDLDPVVLEAQFDNRIRDNLGERRYRAGITANSLLVPGDQLLLDARATLPTDGFISGFAQYSAPITDDGLTGTLSYSRARSRAVRGFLSILQFEGEEEVFRAGLSYPLRRTRNSSLIVGLEGTAINSDSGIFGITLIDDRSRFYELYGSYDWAGTDGTTGLVRLGLSQGIDGLGATGRFNPLRSRTQGDPEFTAATASLVWNAPLVGTARVRVTAEAQMALHGGAAASRECNYGGDRFGRAYDYGAAGGDHCVNVAMELNDRLTLGPVTVQPFVFVDAGILRQRGRLDFAELRVTELWSAGGGARIALPYGLFGEVYSAWPGKSRFTPDGSSDPRIFFSIGATR</sequence>
<dbReference type="PANTHER" id="PTHR34597:SF6">
    <property type="entry name" value="BLR6126 PROTEIN"/>
    <property type="match status" value="1"/>
</dbReference>
<dbReference type="InterPro" id="IPR051544">
    <property type="entry name" value="TPS_OM_transporter"/>
</dbReference>
<keyword evidence="1" id="KW-0472">Membrane</keyword>
<keyword evidence="2" id="KW-0812">Transmembrane</keyword>
<keyword evidence="3" id="KW-0998">Cell outer membrane</keyword>
<feature type="region of interest" description="Disordered" evidence="4">
    <location>
        <begin position="49"/>
        <end position="81"/>
    </location>
</feature>
<protein>
    <recommendedName>
        <fullName evidence="9">POTRA domain-containing protein</fullName>
    </recommendedName>
</protein>
<keyword evidence="1" id="KW-1134">Transmembrane beta strand</keyword>
<name>A0ABN5B6I5_9SPHN</name>
<dbReference type="Pfam" id="PF08479">
    <property type="entry name" value="POTRA_2"/>
    <property type="match status" value="1"/>
</dbReference>
<gene>
    <name evidence="7" type="ORF">B5J99_07510</name>
</gene>
<dbReference type="InterPro" id="IPR013686">
    <property type="entry name" value="Polypept-transport_assoc_ShlB"/>
</dbReference>
<evidence type="ECO:0000256" key="2">
    <source>
        <dbReference type="ARBA" id="ARBA00022692"/>
    </source>
</evidence>
<evidence type="ECO:0000259" key="5">
    <source>
        <dbReference type="Pfam" id="PF03865"/>
    </source>
</evidence>
<keyword evidence="8" id="KW-1185">Reference proteome</keyword>
<dbReference type="PANTHER" id="PTHR34597">
    <property type="entry name" value="SLR1661 PROTEIN"/>
    <property type="match status" value="1"/>
</dbReference>
<evidence type="ECO:0000313" key="8">
    <source>
        <dbReference type="Proteomes" id="UP000258016"/>
    </source>
</evidence>
<dbReference type="Gene3D" id="3.10.20.310">
    <property type="entry name" value="membrane protein fhac"/>
    <property type="match status" value="1"/>
</dbReference>
<feature type="domain" description="Polypeptide-transport-associated ShlB-type" evidence="6">
    <location>
        <begin position="92"/>
        <end position="166"/>
    </location>
</feature>
<dbReference type="RefSeq" id="WP_054136266.1">
    <property type="nucleotide sequence ID" value="NZ_CP020083.1"/>
</dbReference>
<feature type="domain" description="Haemolysin activator HlyB C-terminal" evidence="5">
    <location>
        <begin position="247"/>
        <end position="547"/>
    </location>
</feature>
<dbReference type="Proteomes" id="UP000258016">
    <property type="component" value="Chromosome"/>
</dbReference>
<organism evidence="7 8">
    <name type="scientific">Blastomonas fulva</name>
    <dbReference type="NCBI Taxonomy" id="1550728"/>
    <lineage>
        <taxon>Bacteria</taxon>
        <taxon>Pseudomonadati</taxon>
        <taxon>Pseudomonadota</taxon>
        <taxon>Alphaproteobacteria</taxon>
        <taxon>Sphingomonadales</taxon>
        <taxon>Sphingomonadaceae</taxon>
        <taxon>Blastomonas</taxon>
    </lineage>
</organism>
<evidence type="ECO:0008006" key="9">
    <source>
        <dbReference type="Google" id="ProtNLM"/>
    </source>
</evidence>
<accession>A0ABN5B6I5</accession>
<evidence type="ECO:0000259" key="6">
    <source>
        <dbReference type="Pfam" id="PF08479"/>
    </source>
</evidence>
<dbReference type="InterPro" id="IPR005565">
    <property type="entry name" value="Hemolysn_activator_HlyB_C"/>
</dbReference>